<dbReference type="OrthoDB" id="166012at2"/>
<feature type="transmembrane region" description="Helical" evidence="1">
    <location>
        <begin position="89"/>
        <end position="112"/>
    </location>
</feature>
<protein>
    <submittedName>
        <fullName evidence="2">Uncharacterized protein</fullName>
    </submittedName>
</protein>
<comment type="caution">
    <text evidence="2">The sequence shown here is derived from an EMBL/GenBank/DDBJ whole genome shotgun (WGS) entry which is preliminary data.</text>
</comment>
<keyword evidence="1" id="KW-0472">Membrane</keyword>
<keyword evidence="1" id="KW-0812">Transmembrane</keyword>
<dbReference type="EMBL" id="LFDV01000002">
    <property type="protein sequence ID" value="KTB48368.1"/>
    <property type="molecule type" value="Genomic_DNA"/>
</dbReference>
<dbReference type="RefSeq" id="WP_058439365.1">
    <property type="nucleotide sequence ID" value="NZ_KQ758903.1"/>
</dbReference>
<keyword evidence="3" id="KW-1185">Reference proteome</keyword>
<evidence type="ECO:0000256" key="1">
    <source>
        <dbReference type="SAM" id="Phobius"/>
    </source>
</evidence>
<name>A0A0W0GIH5_9CHLR</name>
<dbReference type="AlphaFoldDB" id="A0A0W0GIH5"/>
<proteinExistence type="predicted"/>
<feature type="transmembrane region" description="Helical" evidence="1">
    <location>
        <begin position="51"/>
        <end position="77"/>
    </location>
</feature>
<keyword evidence="1" id="KW-1133">Transmembrane helix</keyword>
<gene>
    <name evidence="2" type="ORF">DEALK_12140</name>
</gene>
<evidence type="ECO:0000313" key="3">
    <source>
        <dbReference type="Proteomes" id="UP000053947"/>
    </source>
</evidence>
<dbReference type="STRING" id="1217799.DEALK_12140"/>
<dbReference type="Proteomes" id="UP000053947">
    <property type="component" value="Unassembled WGS sequence"/>
</dbReference>
<reference evidence="2 3" key="1">
    <citation type="submission" date="2015-06" db="EMBL/GenBank/DDBJ databases">
        <title>Genome sequence of the organohalide-respiring Dehalogenimonas alkenigignens type strain (IP3-3T).</title>
        <authorList>
            <person name="Key T.A."/>
            <person name="Richmond D.P."/>
            <person name="Bowman K.S."/>
            <person name="Cho Y.-J."/>
            <person name="Chun J."/>
            <person name="da Costa M.S."/>
            <person name="Rainey F.A."/>
            <person name="Moe W.M."/>
        </authorList>
    </citation>
    <scope>NUCLEOTIDE SEQUENCE [LARGE SCALE GENOMIC DNA]</scope>
    <source>
        <strain evidence="2 3">IP3-3</strain>
    </source>
</reference>
<feature type="transmembrane region" description="Helical" evidence="1">
    <location>
        <begin position="7"/>
        <end position="31"/>
    </location>
</feature>
<sequence>MKKPDLLVLIAVWELVTAFFTLIGLAVLVMIGFQVEALFLQDLEFNFSGPFFYFGLAVGALTLLAYLIVSVTGAAGLLANRDFGRVTSLAHGVISLLFFPIGTVIGVLQIVYLTRADVRDFFKN</sequence>
<accession>A0A0W0GIH5</accession>
<organism evidence="2 3">
    <name type="scientific">Dehalogenimonas alkenigignens</name>
    <dbReference type="NCBI Taxonomy" id="1217799"/>
    <lineage>
        <taxon>Bacteria</taxon>
        <taxon>Bacillati</taxon>
        <taxon>Chloroflexota</taxon>
        <taxon>Dehalococcoidia</taxon>
        <taxon>Dehalococcoidales</taxon>
        <taxon>Dehalococcoidaceae</taxon>
        <taxon>Dehalogenimonas</taxon>
    </lineage>
</organism>
<evidence type="ECO:0000313" key="2">
    <source>
        <dbReference type="EMBL" id="KTB48368.1"/>
    </source>
</evidence>